<evidence type="ECO:0000313" key="2">
    <source>
        <dbReference type="EMBL" id="POS78667.1"/>
    </source>
</evidence>
<dbReference type="AlphaFoldDB" id="A0A2P5I869"/>
<feature type="compositionally biased region" description="Polar residues" evidence="1">
    <location>
        <begin position="1"/>
        <end position="15"/>
    </location>
</feature>
<sequence length="316" mass="35300">MSSYVPTNEQNVATGSDSDSVSSMSSQVANLNLERSSPPPVLSSEASDDEGDVTITKVVPGENTPDEEEGQMPFLDKYGEPVDEATPPGDFGSWPEYLLFCKQGPKLKIRLAVVRDGEAVGFRKVEYPKKMLVDHSDYFRGLMRHAGVMVEAETGYVDLDDVDIMSFERTYMVLSSGHPGAYNNIGPTFRTLSDLLDVSILCNRLMMPLIESWVQKMMLDYMNNMSGWISQYQREVVARPNAGLLALHKERVLDVSDAWERTMAMRTDNIVLPVQPQQYVNFLVGSCPRPLLSLSVPEFPPLLNIQVTQQMLTPTH</sequence>
<dbReference type="InParanoid" id="A0A2P5I869"/>
<dbReference type="EMBL" id="MAVT02000169">
    <property type="protein sequence ID" value="POS78667.1"/>
    <property type="molecule type" value="Genomic_DNA"/>
</dbReference>
<reference evidence="2" key="1">
    <citation type="submission" date="2017-09" db="EMBL/GenBank/DDBJ databases">
        <title>Polyketide synthases of a Diaporthe helianthi virulent isolate.</title>
        <authorList>
            <person name="Baroncelli R."/>
        </authorList>
    </citation>
    <scope>NUCLEOTIDE SEQUENCE [LARGE SCALE GENOMIC DNA]</scope>
    <source>
        <strain evidence="2">7/96</strain>
    </source>
</reference>
<evidence type="ECO:0000256" key="1">
    <source>
        <dbReference type="SAM" id="MobiDB-lite"/>
    </source>
</evidence>
<organism evidence="2 3">
    <name type="scientific">Diaporthe helianthi</name>
    <dbReference type="NCBI Taxonomy" id="158607"/>
    <lineage>
        <taxon>Eukaryota</taxon>
        <taxon>Fungi</taxon>
        <taxon>Dikarya</taxon>
        <taxon>Ascomycota</taxon>
        <taxon>Pezizomycotina</taxon>
        <taxon>Sordariomycetes</taxon>
        <taxon>Sordariomycetidae</taxon>
        <taxon>Diaporthales</taxon>
        <taxon>Diaporthaceae</taxon>
        <taxon>Diaporthe</taxon>
    </lineage>
</organism>
<comment type="caution">
    <text evidence="2">The sequence shown here is derived from an EMBL/GenBank/DDBJ whole genome shotgun (WGS) entry which is preliminary data.</text>
</comment>
<dbReference type="Proteomes" id="UP000094444">
    <property type="component" value="Unassembled WGS sequence"/>
</dbReference>
<evidence type="ECO:0000313" key="3">
    <source>
        <dbReference type="Proteomes" id="UP000094444"/>
    </source>
</evidence>
<gene>
    <name evidence="2" type="ORF">DHEL01_v202944</name>
</gene>
<dbReference type="OrthoDB" id="5220268at2759"/>
<keyword evidence="3" id="KW-1185">Reference proteome</keyword>
<name>A0A2P5I869_DIAHE</name>
<protein>
    <recommendedName>
        <fullName evidence="4">BTB domain-containing protein</fullName>
    </recommendedName>
</protein>
<feature type="compositionally biased region" description="Low complexity" evidence="1">
    <location>
        <begin position="16"/>
        <end position="26"/>
    </location>
</feature>
<feature type="region of interest" description="Disordered" evidence="1">
    <location>
        <begin position="1"/>
        <end position="72"/>
    </location>
</feature>
<accession>A0A2P5I869</accession>
<proteinExistence type="predicted"/>
<evidence type="ECO:0008006" key="4">
    <source>
        <dbReference type="Google" id="ProtNLM"/>
    </source>
</evidence>